<comment type="caution">
    <text evidence="1">The sequence shown here is derived from an EMBL/GenBank/DDBJ whole genome shotgun (WGS) entry which is preliminary data.</text>
</comment>
<name>A0A084EM69_MYCCA</name>
<reference evidence="1 2" key="1">
    <citation type="submission" date="2014-02" db="EMBL/GenBank/DDBJ databases">
        <title>Genome sequence of Mycoplasma capricolum subsp. capricolum strain 14232.</title>
        <authorList>
            <person name="Sirand-Pugnet P."/>
            <person name="Breton M."/>
            <person name="Dordet-Frisoni E."/>
            <person name="Baranowski E."/>
            <person name="Barre A."/>
            <person name="Couture C."/>
            <person name="Dupuy V."/>
            <person name="Gaurivaud P."/>
            <person name="Jacob D."/>
            <person name="Lemaitre C."/>
            <person name="Manso-Silvan L."/>
            <person name="Nikolski M."/>
            <person name="Nouvel L.-X."/>
            <person name="Poumarat F."/>
            <person name="Tardy F."/>
            <person name="Thebault P."/>
            <person name="Theil S."/>
            <person name="Citti C."/>
            <person name="Thiaucourt F."/>
            <person name="Blanchard A."/>
        </authorList>
    </citation>
    <scope>NUCLEOTIDE SEQUENCE [LARGE SCALE GENOMIC DNA]</scope>
    <source>
        <strain evidence="1 2">14232</strain>
    </source>
</reference>
<evidence type="ECO:0000313" key="2">
    <source>
        <dbReference type="Proteomes" id="UP000028533"/>
    </source>
</evidence>
<gene>
    <name evidence="1" type="ORF">MCAPa_3720</name>
</gene>
<dbReference type="AlphaFoldDB" id="A0A084EM69"/>
<evidence type="ECO:0008006" key="3">
    <source>
        <dbReference type="Google" id="ProtNLM"/>
    </source>
</evidence>
<protein>
    <recommendedName>
        <fullName evidence="3">Cell division protein FtsA</fullName>
    </recommendedName>
</protein>
<dbReference type="EMBL" id="JFDO01000016">
    <property type="protein sequence ID" value="KEZ19061.1"/>
    <property type="molecule type" value="Genomic_DNA"/>
</dbReference>
<dbReference type="Proteomes" id="UP000028533">
    <property type="component" value="Unassembled WGS sequence"/>
</dbReference>
<dbReference type="RefSeq" id="WP_036431713.1">
    <property type="nucleotide sequence ID" value="NZ_JFDO01000016.1"/>
</dbReference>
<evidence type="ECO:0000313" key="1">
    <source>
        <dbReference type="EMBL" id="KEZ19061.1"/>
    </source>
</evidence>
<organism evidence="1 2">
    <name type="scientific">Mycoplasma capricolum subsp. capricolum 14232</name>
    <dbReference type="NCBI Taxonomy" id="1188238"/>
    <lineage>
        <taxon>Bacteria</taxon>
        <taxon>Bacillati</taxon>
        <taxon>Mycoplasmatota</taxon>
        <taxon>Mollicutes</taxon>
        <taxon>Mycoplasmataceae</taxon>
        <taxon>Mycoplasma</taxon>
    </lineage>
</organism>
<proteinExistence type="predicted"/>
<accession>A0A084EM69</accession>
<sequence length="385" mass="45190">MDKQIFPIVEFNKNVINFQIVKYFNDQAIIIYKNIYILDEFEILDKDQIKDNLNIYKFLVNCFSEFEKNSSFSKIKQVGLIISNSINITKKIRNLDLKSKDKKTISNTNLDYIIKKINKLQFEEDTNLKILDSKLIELQVNNQIINHQKLDKYFINNDNTKLVMIFLELSITYDLYYSLEKLFSKLNKQIAFVKPRILCLNQLVKNQCQDHKLIIDWGLDQIEVGIFQNNVLLKILKFSFGVNKIIKNLSQSLSINLEMSKDYLFNNLDFSSFNIDNLNVLSLWNNSENKLEITNGKQLKNHIKTIISEIYLSIKQNVLKDQDINIYQVYNFGLINKILAIKTILKDLKNDHFITNNFLGDLNFEQDSSAFIAASLYFKNNEFSS</sequence>